<accession>A0A1S7LM34</accession>
<dbReference type="Pfam" id="PF11901">
    <property type="entry name" value="DM9"/>
    <property type="match status" value="3"/>
</dbReference>
<evidence type="ECO:0000313" key="1">
    <source>
        <dbReference type="EMBL" id="CRH07187.1"/>
    </source>
</evidence>
<organism evidence="1">
    <name type="scientific">Magnetococcus massalia (strain MO-1)</name>
    <dbReference type="NCBI Taxonomy" id="451514"/>
    <lineage>
        <taxon>Bacteria</taxon>
        <taxon>Pseudomonadati</taxon>
        <taxon>Pseudomonadota</taxon>
        <taxon>Magnetococcia</taxon>
        <taxon>Magnetococcales</taxon>
        <taxon>Magnetococcaceae</taxon>
        <taxon>Magnetococcus</taxon>
    </lineage>
</organism>
<name>A0A1S7LM34_MAGMO</name>
<gene>
    <name evidence="1" type="ORF">MAGMO_3042</name>
</gene>
<dbReference type="PANTHER" id="PTHR31649">
    <property type="entry name" value="AGAP009604-PA"/>
    <property type="match status" value="1"/>
</dbReference>
<dbReference type="AlphaFoldDB" id="A0A1S7LM34"/>
<reference evidence="1" key="1">
    <citation type="submission" date="2015-04" db="EMBL/GenBank/DDBJ databases">
        <authorList>
            <person name="Syromyatnikov M.Y."/>
            <person name="Popov V.N."/>
        </authorList>
    </citation>
    <scope>NUCLEOTIDE SEQUENCE</scope>
    <source>
        <strain evidence="1">MO-1</strain>
    </source>
</reference>
<dbReference type="SMART" id="SM00696">
    <property type="entry name" value="DM9"/>
    <property type="match status" value="2"/>
</dbReference>
<proteinExistence type="predicted"/>
<dbReference type="EMBL" id="LO017727">
    <property type="protein sequence ID" value="CRH07187.1"/>
    <property type="molecule type" value="Genomic_DNA"/>
</dbReference>
<dbReference type="PANTHER" id="PTHR31649:SF1">
    <property type="entry name" value="FARNESOIC ACID O-METHYL TRANSFERASE DOMAIN-CONTAINING PROTEIN"/>
    <property type="match status" value="1"/>
</dbReference>
<sequence>MPDRLRHHTLLTPAALAVTLLILAPTTSYAKDVRWIPMKAGDGIPQGVQAAGYEDRTARVKNYICRGLYKGGLYIGYTDRHTAACQIKGHDGEAFLRPLELLVADGDMRINHPRVHPQVADGPVKSNERWRVVNPGRTPQGALIAGRQDNNKPLRICRVIHNNTPAVGYVGPGMRTCHYNIWGGPGTSSTFEVLIGKTKSNTLESVIDPKHPHAIRLAKQSDNSRWRPGNVGSIHGDTIAMGHEQKKTDILAACRGFYDNALVVGHIRPGGKTCNLSYGKDEKFAYHYQTLVTKTPWVKPVKQALPDKAIQGGYEKDGRPLYICRTAVGKTLRIGNAPKNMRTCYTSMNGKIYRQKSFEILTAQALSANQQAAQNQAFLERMWKSGRTHFGTPFGYERSNRGKIAVCRFKYRGNLIVGKRSANSRGCRAALGGQRVIGSAYSSVLTTTERFLKKTDWVKVTQGKVPNGAIKAGHDASGGPIYICRSNVMLTRSGRKIKSVGLQIGHADRHMDYCHVEFGNAARKFRPFWVLTYNP</sequence>
<protein>
    <submittedName>
        <fullName evidence="1">Uncharacterized protein</fullName>
    </submittedName>
</protein>
<dbReference type="InterPro" id="IPR006616">
    <property type="entry name" value="DM9_repeat"/>
</dbReference>